<sequence length="115" mass="12428">MGETTMLIDSDILDTNMAEAIAKLGFSDMNTDDCLQLADHCCEANAGLCQCLNYLGDSLVTFADHNILEFTSTSLSQLGNSLITISSLLPALTQLEQLIRADIQNINSQPTDICL</sequence>
<dbReference type="KEGG" id="yen:YE3495A"/>
<dbReference type="HOGENOM" id="CLU_165340_0_0_6"/>
<organism evidence="1 2">
    <name type="scientific">Yersinia enterocolitica serotype O:8 / biotype 1B (strain NCTC 13174 / 8081)</name>
    <dbReference type="NCBI Taxonomy" id="393305"/>
    <lineage>
        <taxon>Bacteria</taxon>
        <taxon>Pseudomonadati</taxon>
        <taxon>Pseudomonadota</taxon>
        <taxon>Gammaproteobacteria</taxon>
        <taxon>Enterobacterales</taxon>
        <taxon>Yersiniaceae</taxon>
        <taxon>Yersinia</taxon>
    </lineage>
</organism>
<dbReference type="OrthoDB" id="6626721at2"/>
<evidence type="ECO:0000313" key="1">
    <source>
        <dbReference type="EMBL" id="CAL13516.1"/>
    </source>
</evidence>
<reference evidence="1 2" key="1">
    <citation type="journal article" date="2006" name="PLoS Genet.">
        <title>The complete genome sequence and comparative genome analysis of the high pathogenicity Yersinia enterocolitica strain 8081.</title>
        <authorList>
            <person name="Thomson N.R."/>
            <person name="Howard S."/>
            <person name="Wren B.W."/>
            <person name="Holden M.T.G."/>
            <person name="Crossman L."/>
            <person name="Challis G.L."/>
            <person name="Churcher C."/>
            <person name="Mungall K."/>
            <person name="Brooks K."/>
            <person name="Chillingworth T."/>
            <person name="Feltwell T."/>
            <person name="Abdellah Z."/>
            <person name="Hauser H."/>
            <person name="Jagels K."/>
            <person name="Maddison M."/>
            <person name="Moule S."/>
            <person name="Sanders M."/>
            <person name="Whitehead S."/>
            <person name="Quail M.A."/>
            <person name="Dougan G."/>
            <person name="Parkhill J."/>
            <person name="Prentice M.B."/>
        </authorList>
    </citation>
    <scope>NUCLEOTIDE SEQUENCE [LARGE SCALE GENOMIC DNA]</scope>
    <source>
        <strain evidence="2">NCTC 13174 / 8081</strain>
    </source>
</reference>
<accession>A1JQ31</accession>
<proteinExistence type="predicted"/>
<evidence type="ECO:0000313" key="2">
    <source>
        <dbReference type="Proteomes" id="UP000000642"/>
    </source>
</evidence>
<protein>
    <submittedName>
        <fullName evidence="1">Uncharacterized protein</fullName>
    </submittedName>
</protein>
<dbReference type="EMBL" id="AM286415">
    <property type="protein sequence ID" value="CAL13516.1"/>
    <property type="molecule type" value="Genomic_DNA"/>
</dbReference>
<name>A1JQ31_YERE8</name>
<dbReference type="PATRIC" id="fig|393305.7.peg.3710"/>
<dbReference type="Proteomes" id="UP000000642">
    <property type="component" value="Chromosome"/>
</dbReference>
<gene>
    <name evidence="1" type="ORF">YE3495A</name>
</gene>
<dbReference type="AlphaFoldDB" id="A1JQ31"/>